<dbReference type="EMBL" id="JBAHYK010000364">
    <property type="protein sequence ID" value="KAL0574792.1"/>
    <property type="molecule type" value="Genomic_DNA"/>
</dbReference>
<dbReference type="SUPFAM" id="SSF69322">
    <property type="entry name" value="Tricorn protease domain 2"/>
    <property type="match status" value="1"/>
</dbReference>
<dbReference type="PANTHER" id="PTHR33840:SF2">
    <property type="entry name" value="TLE1 PHOSPHOLIPASE DOMAIN-CONTAINING PROTEIN"/>
    <property type="match status" value="1"/>
</dbReference>
<organism evidence="3 4">
    <name type="scientific">Marasmius crinis-equi</name>
    <dbReference type="NCBI Taxonomy" id="585013"/>
    <lineage>
        <taxon>Eukaryota</taxon>
        <taxon>Fungi</taxon>
        <taxon>Dikarya</taxon>
        <taxon>Basidiomycota</taxon>
        <taxon>Agaricomycotina</taxon>
        <taxon>Agaricomycetes</taxon>
        <taxon>Agaricomycetidae</taxon>
        <taxon>Agaricales</taxon>
        <taxon>Marasmiineae</taxon>
        <taxon>Marasmiaceae</taxon>
        <taxon>Marasmius</taxon>
    </lineage>
</organism>
<keyword evidence="4" id="KW-1185">Reference proteome</keyword>
<feature type="domain" description="T6SS Phospholipase effector Tle1-like catalytic" evidence="2">
    <location>
        <begin position="167"/>
        <end position="476"/>
    </location>
</feature>
<dbReference type="Pfam" id="PF09994">
    <property type="entry name" value="T6SS_Tle1-like_cat"/>
    <property type="match status" value="1"/>
</dbReference>
<gene>
    <name evidence="3" type="ORF">V5O48_007165</name>
</gene>
<dbReference type="InterPro" id="IPR015943">
    <property type="entry name" value="WD40/YVTN_repeat-like_dom_sf"/>
</dbReference>
<evidence type="ECO:0000313" key="3">
    <source>
        <dbReference type="EMBL" id="KAL0574792.1"/>
    </source>
</evidence>
<evidence type="ECO:0000256" key="1">
    <source>
        <dbReference type="SAM" id="MobiDB-lite"/>
    </source>
</evidence>
<accession>A0ABR3FHH9</accession>
<evidence type="ECO:0000259" key="2">
    <source>
        <dbReference type="Pfam" id="PF09994"/>
    </source>
</evidence>
<dbReference type="InterPro" id="IPR018712">
    <property type="entry name" value="Tle1-like_cat"/>
</dbReference>
<dbReference type="SMART" id="SM00320">
    <property type="entry name" value="WD40"/>
    <property type="match status" value="3"/>
</dbReference>
<dbReference type="Gene3D" id="2.130.10.10">
    <property type="entry name" value="YVTN repeat-like/Quinoprotein amine dehydrogenase"/>
    <property type="match status" value="2"/>
</dbReference>
<feature type="compositionally biased region" description="Polar residues" evidence="1">
    <location>
        <begin position="309"/>
        <end position="338"/>
    </location>
</feature>
<evidence type="ECO:0000313" key="4">
    <source>
        <dbReference type="Proteomes" id="UP001465976"/>
    </source>
</evidence>
<proteinExistence type="predicted"/>
<dbReference type="InterPro" id="IPR001680">
    <property type="entry name" value="WD40_rpt"/>
</dbReference>
<reference evidence="3 4" key="1">
    <citation type="submission" date="2024-02" db="EMBL/GenBank/DDBJ databases">
        <title>A draft genome for the cacao thread blight pathogen Marasmius crinis-equi.</title>
        <authorList>
            <person name="Cohen S.P."/>
            <person name="Baruah I.K."/>
            <person name="Amoako-Attah I."/>
            <person name="Bukari Y."/>
            <person name="Meinhardt L.W."/>
            <person name="Bailey B.A."/>
        </authorList>
    </citation>
    <scope>NUCLEOTIDE SEQUENCE [LARGE SCALE GENOMIC DNA]</scope>
    <source>
        <strain evidence="3 4">GH-76</strain>
    </source>
</reference>
<feature type="compositionally biased region" description="Polar residues" evidence="1">
    <location>
        <begin position="10"/>
        <end position="23"/>
    </location>
</feature>
<feature type="region of interest" description="Disordered" evidence="1">
    <location>
        <begin position="1"/>
        <end position="44"/>
    </location>
</feature>
<dbReference type="PANTHER" id="PTHR33840">
    <property type="match status" value="1"/>
</dbReference>
<feature type="compositionally biased region" description="Basic and acidic residues" evidence="1">
    <location>
        <begin position="24"/>
        <end position="34"/>
    </location>
</feature>
<dbReference type="Proteomes" id="UP001465976">
    <property type="component" value="Unassembled WGS sequence"/>
</dbReference>
<sequence length="1031" mass="115369">MSVPEMPSSPARTQAASSPIDSNQETHEDVENNRLEPSSNPSFRDQLANLVPLTQDMDLRSGSNISLDISEDRSMHEQERLQDVQEIFDIDLPPAQIINLHALEAESISEQEQLQDVPKAHDTNLPSELNTNLDVTENESVHEQKLGISLPPDVLPTCHRHGPVHRRNLVVCIDGTANQFGRKNTNVVELYSRIIKGSPRDQLTYYNSGIGTYATPSWKSWTYYKQVIGHTIDLALAWRFDRVLLDAYRWLSDNYIHGDWIYLFGFSRGAYQIRVLAGMIEKVGLIHRGNEAQIPFAWQLYRRSTDSFSTMEKPQLSTCNKESPNPQTKAKGKPQSSKYDGEDDMAARFKETFSHAMVTIHFVGAWDTVSSIGPGRGKVDLPLTALGMTHVCYFRHALALHERRVKFLPEYAQGGAGPVKEDGESAMPTRDGMSSSKMPRVKEVWFAGTHSDIGGGNTENASLVRNGPSLRWMVTQARNAGLHIGPSRGEWGNGAEELRINESLNGIWRVFELIPFKRLSYQDKRSTTRRLHRGQQREIVDGQLIHESVYRIKDKKISSEWLPEKCRNEALKELDPFDRVAEQASTALKILLCSDSKNDCHITMEELRELVYGENGTTTILADLSYMLFDAQSQIGLSAERARVAMQVLIALRPSNESEFARASPNAFPPIMREMLKKDDYKPVAREFLCNYASGSIFGYEFAGAHNVPMAITYCADEHTIALATKDGPGGTSKSLLAWQSFSIHKFPGAQTLAYSPKLDGKLAIGSAKGLWAFDFKTLQSLEISNQSTTIVSFSPDGEQMASCTKDPLHIIQMWRFVDGRWKQTGTFKPELYDFQFKHIEFTISGCELVVLVHANDRTHVYVLAIDHGTSLESKMHIIWDQPGPQALGVSKSGDMFYVGGHIGNVLHQWNSQGRSQLVLYPTDHHDGDMIITIVVPSPDGSNILVGSTSGIRIFNTKTGEQVKKVCSQDEKVVCAAWAPDGKSFAVGVVSGVAMLYDATPGHKVLERGILEGWYLEENPAQTFMPFKRYW</sequence>
<protein>
    <recommendedName>
        <fullName evidence="2">T6SS Phospholipase effector Tle1-like catalytic domain-containing protein</fullName>
    </recommendedName>
</protein>
<comment type="caution">
    <text evidence="3">The sequence shown here is derived from an EMBL/GenBank/DDBJ whole genome shotgun (WGS) entry which is preliminary data.</text>
</comment>
<name>A0ABR3FHH9_9AGAR</name>
<feature type="region of interest" description="Disordered" evidence="1">
    <location>
        <begin position="309"/>
        <end position="341"/>
    </location>
</feature>